<evidence type="ECO:0000313" key="2">
    <source>
        <dbReference type="EMBL" id="CDW76266.1"/>
    </source>
</evidence>
<dbReference type="AlphaFoldDB" id="A0A078A207"/>
<accession>A0A078A207</accession>
<dbReference type="PANTHER" id="PTHR11743">
    <property type="entry name" value="VOLTAGE-DEPENDENT ANION-SELECTIVE CHANNEL"/>
    <property type="match status" value="1"/>
</dbReference>
<dbReference type="Gene3D" id="2.40.160.10">
    <property type="entry name" value="Porin"/>
    <property type="match status" value="1"/>
</dbReference>
<dbReference type="GO" id="GO:0008308">
    <property type="term" value="F:voltage-gated monoatomic anion channel activity"/>
    <property type="evidence" value="ECO:0007669"/>
    <property type="project" value="InterPro"/>
</dbReference>
<dbReference type="InterPro" id="IPR027246">
    <property type="entry name" value="Porin_Euk/Tom40"/>
</dbReference>
<name>A0A078A207_STYLE</name>
<dbReference type="PANTHER" id="PTHR11743:SF70">
    <property type="entry name" value="GH26960P-RELATED"/>
    <property type="match status" value="1"/>
</dbReference>
<dbReference type="InterPro" id="IPR001925">
    <property type="entry name" value="Porin_Euk"/>
</dbReference>
<dbReference type="Pfam" id="PF01459">
    <property type="entry name" value="Porin_3"/>
    <property type="match status" value="1"/>
</dbReference>
<dbReference type="Proteomes" id="UP000039865">
    <property type="component" value="Unassembled WGS sequence"/>
</dbReference>
<dbReference type="GO" id="GO:0005741">
    <property type="term" value="C:mitochondrial outer membrane"/>
    <property type="evidence" value="ECO:0007669"/>
    <property type="project" value="InterPro"/>
</dbReference>
<keyword evidence="3" id="KW-1185">Reference proteome</keyword>
<dbReference type="OrthoDB" id="7827681at2759"/>
<evidence type="ECO:0000256" key="1">
    <source>
        <dbReference type="SAM" id="MobiDB-lite"/>
    </source>
</evidence>
<organism evidence="2 3">
    <name type="scientific">Stylonychia lemnae</name>
    <name type="common">Ciliate</name>
    <dbReference type="NCBI Taxonomy" id="5949"/>
    <lineage>
        <taxon>Eukaryota</taxon>
        <taxon>Sar</taxon>
        <taxon>Alveolata</taxon>
        <taxon>Ciliophora</taxon>
        <taxon>Intramacronucleata</taxon>
        <taxon>Spirotrichea</taxon>
        <taxon>Stichotrichia</taxon>
        <taxon>Sporadotrichida</taxon>
        <taxon>Oxytrichidae</taxon>
        <taxon>Stylonychinae</taxon>
        <taxon>Stylonychia</taxon>
    </lineage>
</organism>
<sequence>MQKLENFGDLFKHNKELLDDDYNHGQATVLKTKSKSNDGSFEISSTLKQSTQNQHGEANVGLESKLKFIQGGQTWECALKQDGSCSWDGKSDFLQRYINNKGLQVVFHSTNQAIPSSTLPTYKVGLDFVNDQLRFKLLANVQNWALEHNLTYQARSNFVFGYNLALDSRSSNLTKYDAGLSWEATPNVLLGLKHESTSKDTIKLGKVLLQLHHAATASQSLGAEFVLDYHKKVLESRFGLSHKINNDSSVKFKVNHHGFLDAVFKHKLSSAATLNVVTGYNLKAAVHEKKGTNLPFGLCLDLKF</sequence>
<protein>
    <submittedName>
        <fullName evidence="2">Outer mitochondrial membrane protein porin</fullName>
    </submittedName>
</protein>
<dbReference type="InterPro" id="IPR023614">
    <property type="entry name" value="Porin_dom_sf"/>
</dbReference>
<gene>
    <name evidence="2" type="primary">Contig3382.g3621</name>
    <name evidence="2" type="ORF">STYLEM_5266</name>
</gene>
<proteinExistence type="predicted"/>
<evidence type="ECO:0000313" key="3">
    <source>
        <dbReference type="Proteomes" id="UP000039865"/>
    </source>
</evidence>
<dbReference type="InParanoid" id="A0A078A207"/>
<feature type="region of interest" description="Disordered" evidence="1">
    <location>
        <begin position="36"/>
        <end position="56"/>
    </location>
</feature>
<reference evidence="2 3" key="1">
    <citation type="submission" date="2014-06" db="EMBL/GenBank/DDBJ databases">
        <authorList>
            <person name="Swart Estienne"/>
        </authorList>
    </citation>
    <scope>NUCLEOTIDE SEQUENCE [LARGE SCALE GENOMIC DNA]</scope>
    <source>
        <strain evidence="2 3">130c</strain>
    </source>
</reference>
<dbReference type="EMBL" id="CCKQ01005111">
    <property type="protein sequence ID" value="CDW76266.1"/>
    <property type="molecule type" value="Genomic_DNA"/>
</dbReference>